<reference evidence="1 2" key="1">
    <citation type="submission" date="2018-09" db="EMBL/GenBank/DDBJ databases">
        <title>Genomic Encyclopedia of Archaeal and Bacterial Type Strains, Phase II (KMG-II): from individual species to whole genera.</title>
        <authorList>
            <person name="Goeker M."/>
        </authorList>
    </citation>
    <scope>NUCLEOTIDE SEQUENCE [LARGE SCALE GENOMIC DNA]</scope>
    <source>
        <strain evidence="1 2">DSM 26283</strain>
    </source>
</reference>
<dbReference type="RefSeq" id="WP_147376124.1">
    <property type="nucleotide sequence ID" value="NZ_RAQJ01000003.1"/>
</dbReference>
<keyword evidence="2" id="KW-1185">Reference proteome</keyword>
<organism evidence="1 2">
    <name type="scientific">Ichthyenterobacterium magnum</name>
    <dbReference type="NCBI Taxonomy" id="1230530"/>
    <lineage>
        <taxon>Bacteria</taxon>
        <taxon>Pseudomonadati</taxon>
        <taxon>Bacteroidota</taxon>
        <taxon>Flavobacteriia</taxon>
        <taxon>Flavobacteriales</taxon>
        <taxon>Flavobacteriaceae</taxon>
        <taxon>Ichthyenterobacterium</taxon>
    </lineage>
</organism>
<dbReference type="EMBL" id="RAQJ01000003">
    <property type="protein sequence ID" value="RKE95034.1"/>
    <property type="molecule type" value="Genomic_DNA"/>
</dbReference>
<proteinExistence type="predicted"/>
<evidence type="ECO:0000313" key="1">
    <source>
        <dbReference type="EMBL" id="RKE95034.1"/>
    </source>
</evidence>
<dbReference type="Proteomes" id="UP000284892">
    <property type="component" value="Unassembled WGS sequence"/>
</dbReference>
<dbReference type="Pfam" id="PF13585">
    <property type="entry name" value="CHU_C"/>
    <property type="match status" value="1"/>
</dbReference>
<accession>A0A420DL88</accession>
<dbReference type="OrthoDB" id="9765926at2"/>
<dbReference type="InterPro" id="IPR026341">
    <property type="entry name" value="T9SS_type_B"/>
</dbReference>
<evidence type="ECO:0000313" key="2">
    <source>
        <dbReference type="Proteomes" id="UP000284892"/>
    </source>
</evidence>
<gene>
    <name evidence="1" type="ORF">BXY80_2052</name>
</gene>
<feature type="non-terminal residue" evidence="1">
    <location>
        <position position="1"/>
    </location>
</feature>
<name>A0A420DL88_9FLAO</name>
<dbReference type="NCBIfam" id="TIGR04131">
    <property type="entry name" value="Bac_Flav_CTERM"/>
    <property type="match status" value="1"/>
</dbReference>
<sequence>ESNVFENVSLGYHTITIIDLNGCAEVTKDIVVIDAPKFMTPNGDTYFDTWHITGVETLPGTIIYIFDRQGKLLKTLTHNSPGWDGTYNGYQMPASDYWFLAKVRKDNIAFEVKGHFSLRL</sequence>
<comment type="caution">
    <text evidence="1">The sequence shown here is derived from an EMBL/GenBank/DDBJ whole genome shotgun (WGS) entry which is preliminary data.</text>
</comment>
<dbReference type="AlphaFoldDB" id="A0A420DL88"/>
<protein>
    <submittedName>
        <fullName evidence="1">Gliding motility-associated-like protein</fullName>
    </submittedName>
</protein>